<reference evidence="1" key="1">
    <citation type="submission" date="2023-10" db="EMBL/GenBank/DDBJ databases">
        <title>Genome assembly of Pristionchus species.</title>
        <authorList>
            <person name="Yoshida K."/>
            <person name="Sommer R.J."/>
        </authorList>
    </citation>
    <scope>NUCLEOTIDE SEQUENCE</scope>
    <source>
        <strain evidence="1">RS0144</strain>
    </source>
</reference>
<proteinExistence type="predicted"/>
<organism evidence="1 2">
    <name type="scientific">Pristionchus entomophagus</name>
    <dbReference type="NCBI Taxonomy" id="358040"/>
    <lineage>
        <taxon>Eukaryota</taxon>
        <taxon>Metazoa</taxon>
        <taxon>Ecdysozoa</taxon>
        <taxon>Nematoda</taxon>
        <taxon>Chromadorea</taxon>
        <taxon>Rhabditida</taxon>
        <taxon>Rhabditina</taxon>
        <taxon>Diplogasteromorpha</taxon>
        <taxon>Diplogasteroidea</taxon>
        <taxon>Neodiplogasteridae</taxon>
        <taxon>Pristionchus</taxon>
    </lineage>
</organism>
<comment type="caution">
    <text evidence="1">The sequence shown here is derived from an EMBL/GenBank/DDBJ whole genome shotgun (WGS) entry which is preliminary data.</text>
</comment>
<accession>A0AAV5U6L6</accession>
<evidence type="ECO:0000313" key="1">
    <source>
        <dbReference type="EMBL" id="GMT02037.1"/>
    </source>
</evidence>
<dbReference type="Proteomes" id="UP001432027">
    <property type="component" value="Unassembled WGS sequence"/>
</dbReference>
<dbReference type="EMBL" id="BTSX01000005">
    <property type="protein sequence ID" value="GMT02037.1"/>
    <property type="molecule type" value="Genomic_DNA"/>
</dbReference>
<dbReference type="AlphaFoldDB" id="A0AAV5U6L6"/>
<feature type="non-terminal residue" evidence="1">
    <location>
        <position position="1"/>
    </location>
</feature>
<evidence type="ECO:0000313" key="2">
    <source>
        <dbReference type="Proteomes" id="UP001432027"/>
    </source>
</evidence>
<protein>
    <submittedName>
        <fullName evidence="1">Uncharacterized protein</fullName>
    </submittedName>
</protein>
<gene>
    <name evidence="1" type="ORF">PENTCL1PPCAC_24211</name>
</gene>
<keyword evidence="2" id="KW-1185">Reference proteome</keyword>
<sequence length="116" mass="12663">ATPLGKAFGLLKSATMKVGKAQFLKRYSNVHNEMSLSCYCDLCDKRVNKFAVIEHFLYSGHYHKVCEHAAKALGAAVSFWLNKLQLEKQQYQIAAAAADAGGAGSPKGVKKDEVDE</sequence>
<name>A0AAV5U6L6_9BILA</name>